<protein>
    <submittedName>
        <fullName evidence="4">Tail fiber component H of prophage CP-933U</fullName>
    </submittedName>
</protein>
<gene>
    <name evidence="4" type="ordered locus">Z3084</name>
</gene>
<dbReference type="Pfam" id="PF09718">
    <property type="entry name" value="Tape_meas_lam_C"/>
    <property type="match status" value="1"/>
</dbReference>
<dbReference type="HAMAP" id="MF_04138">
    <property type="entry name" value="TMP_LAMBDA"/>
    <property type="match status" value="1"/>
</dbReference>
<evidence type="ECO:0000259" key="3">
    <source>
        <dbReference type="Pfam" id="PF09718"/>
    </source>
</evidence>
<proteinExistence type="inferred from homology"/>
<evidence type="ECO:0000313" key="4">
    <source>
        <dbReference type="EMBL" id="AAG57000.1"/>
    </source>
</evidence>
<dbReference type="InterPro" id="IPR009628">
    <property type="entry name" value="Phage_tape_measure_N"/>
</dbReference>
<feature type="compositionally biased region" description="Basic and acidic residues" evidence="1">
    <location>
        <begin position="493"/>
        <end position="502"/>
    </location>
</feature>
<dbReference type="NCBIfam" id="TIGR01541">
    <property type="entry name" value="tape_meas_lam_C"/>
    <property type="match status" value="1"/>
</dbReference>
<dbReference type="InterPro" id="IPR006431">
    <property type="entry name" value="Phage_tape_meas_C"/>
</dbReference>
<feature type="domain" description="Bacteriophage tail tape measure C-terminal" evidence="3">
    <location>
        <begin position="658"/>
        <end position="732"/>
    </location>
</feature>
<dbReference type="Proteomes" id="UP000002519">
    <property type="component" value="Chromosome"/>
</dbReference>
<sequence>MTTMAGNFADLTAVLTLDSARFSEEAARVKKELGETSALADLMSGKVSQSFRKQADAAEQSLSRQALAAQKAGISVGQYKAAMRTLPAQFTDIVTQLAGGQNPFLIMLQQGGQISDSFGGPLSLLTLLKEELLGIRDASESSEESLSDTANALAENARNAGELGRFMSVARVAAGGGVAVLAALAAAAWQAEQADRALLRSLTLTGGAAATTTAELWKMAGVISDEAGGGIRQAAENLARLAESGKYTAGQLRIMGETSQRWLQTVGDDAGKVEKAFEGIAADPVKALASLNQQYNFLSVSQLRHIDELERTKGKQAAVTEAMSLFADVMNARLEQLDKAATPVEKIWDDVKTWTSDAWAWIGDHTLGALSLITDVVAGTVEQVKLLLVQGDLALAEFIQSAWETTKNVPGVGALFGELAEENRVFIEKTKRDELALRKSIAERDARIRQGEMGYINRSRATGVSKGPGQQEAVSRLAEELTGKKHTSPKTRSAGEREEEQAREALLALEAELRTLEKHSGANEKISRQRRDLWKAESQYAVLKEAATKRQLSEQEKSLLAHKDETLEYKRQLAELGDKVEYQKRLNELAQQAVRFEEQQSAKQAAISAKARGLTDRQAQRESEAQRLRDVYGDNPAALAKATSALKNTWSAAEQLRGSWMAGLKSGWGEWAESATDSFSQVKSAATQTFDGIAQNMAAMLTGAEADWRGFTRSVLSMMTEILLKQAMVGIVGRIGSAIGGAFGGGASASTGTAIQAAAANFHFATGGFTGTGGKYEPAGIVHRGEFVFTKEATSRIGVGNLYRLMRGYAEGGYVGGAGSPAQMRRTEGINFNQNNHVVIQNDGTNGQAGPQLMKAVYDMARKGAQDELRLQLRDGGMLSGSRR</sequence>
<feature type="domain" description="Bacteriophage tail tape measure N-terminal" evidence="2">
    <location>
        <begin position="68"/>
        <end position="133"/>
    </location>
</feature>
<dbReference type="InterPro" id="IPR043680">
    <property type="entry name" value="GpH_LAMBDA"/>
</dbReference>
<evidence type="ECO:0000259" key="2">
    <source>
        <dbReference type="Pfam" id="PF06791"/>
    </source>
</evidence>
<accession>Q8X3Z7</accession>
<dbReference type="KEGG" id="ece:Z3084"/>
<dbReference type="EMBL" id="AE005174">
    <property type="protein sequence ID" value="AAG57000.1"/>
    <property type="molecule type" value="Genomic_DNA"/>
</dbReference>
<name>Q8X3Z7_ECO57</name>
<feature type="domain" description="Bacteriophage tail tape measure N-terminal" evidence="2">
    <location>
        <begin position="161"/>
        <end position="307"/>
    </location>
</feature>
<evidence type="ECO:0000313" key="5">
    <source>
        <dbReference type="Proteomes" id="UP000002519"/>
    </source>
</evidence>
<feature type="region of interest" description="Disordered" evidence="1">
    <location>
        <begin position="459"/>
        <end position="502"/>
    </location>
</feature>
<dbReference type="PIR" id="D85817">
    <property type="entry name" value="D85817"/>
</dbReference>
<dbReference type="AlphaFoldDB" id="Q8X3Z7"/>
<organism evidence="4 5">
    <name type="scientific">Escherichia coli O157:H7</name>
    <dbReference type="NCBI Taxonomy" id="83334"/>
    <lineage>
        <taxon>Bacteria</taxon>
        <taxon>Pseudomonadati</taxon>
        <taxon>Pseudomonadota</taxon>
        <taxon>Gammaproteobacteria</taxon>
        <taxon>Enterobacterales</taxon>
        <taxon>Enterobacteriaceae</taxon>
        <taxon>Escherichia</taxon>
    </lineage>
</organism>
<evidence type="ECO:0000256" key="1">
    <source>
        <dbReference type="SAM" id="MobiDB-lite"/>
    </source>
</evidence>
<reference evidence="4 5" key="1">
    <citation type="journal article" date="2001" name="Nature">
        <title>Genome sequence of enterohaemorrhagic Escherichia coli O157:H7.</title>
        <authorList>
            <person name="Perna N.T."/>
            <person name="Plunkett G.III."/>
            <person name="Burland V."/>
            <person name="Mau B."/>
            <person name="Glasner J.D."/>
            <person name="Rose D.J."/>
            <person name="Mayhew G.F."/>
            <person name="Evans P.S."/>
            <person name="Gregor J."/>
            <person name="Kirkpatrick H.A."/>
            <person name="Posfai G."/>
            <person name="Hackett J."/>
            <person name="Klink S."/>
            <person name="Boutin A."/>
            <person name="Shao Y."/>
            <person name="Miller L."/>
            <person name="Grotbeck E.J."/>
            <person name="Davis N.W."/>
            <person name="Lim A."/>
            <person name="Dimalanta E."/>
            <person name="Potamousis K."/>
            <person name="Apodaca J."/>
            <person name="Anantharaman T.S."/>
            <person name="Lin J."/>
            <person name="Yen G."/>
            <person name="Schwartz D.C."/>
            <person name="Welch R.A."/>
            <person name="Blattner F.R."/>
        </authorList>
    </citation>
    <scope>NUCLEOTIDE SEQUENCE [LARGE SCALE GENOMIC DNA]</scope>
    <source>
        <strain evidence="5">O157:H7 / EDL933 / ATCC 700927 / EHEC</strain>
    </source>
</reference>
<dbReference type="Pfam" id="PF06791">
    <property type="entry name" value="TMP_2"/>
    <property type="match status" value="2"/>
</dbReference>